<evidence type="ECO:0000256" key="3">
    <source>
        <dbReference type="ARBA" id="ARBA00023002"/>
    </source>
</evidence>
<dbReference type="OrthoDB" id="37659at2759"/>
<dbReference type="GeneID" id="81403981"/>
<dbReference type="PANTHER" id="PTHR43180:SF80">
    <property type="entry name" value="NAD(P)-BINDING PROTEIN"/>
    <property type="match status" value="1"/>
</dbReference>
<evidence type="ECO:0000313" key="4">
    <source>
        <dbReference type="EMBL" id="KAJ5139219.1"/>
    </source>
</evidence>
<dbReference type="PROSITE" id="PS00061">
    <property type="entry name" value="ADH_SHORT"/>
    <property type="match status" value="1"/>
</dbReference>
<dbReference type="InterPro" id="IPR036291">
    <property type="entry name" value="NAD(P)-bd_dom_sf"/>
</dbReference>
<accession>A0A9W9H7K2</accession>
<dbReference type="Proteomes" id="UP001149079">
    <property type="component" value="Unassembled WGS sequence"/>
</dbReference>
<dbReference type="EMBL" id="JAPQKL010000003">
    <property type="protein sequence ID" value="KAJ5139219.1"/>
    <property type="molecule type" value="Genomic_DNA"/>
</dbReference>
<evidence type="ECO:0000256" key="2">
    <source>
        <dbReference type="ARBA" id="ARBA00022857"/>
    </source>
</evidence>
<keyword evidence="5" id="KW-1185">Reference proteome</keyword>
<dbReference type="Gene3D" id="3.40.50.720">
    <property type="entry name" value="NAD(P)-binding Rossmann-like Domain"/>
    <property type="match status" value="1"/>
</dbReference>
<dbReference type="PANTHER" id="PTHR43180">
    <property type="entry name" value="3-OXOACYL-(ACYL-CARRIER-PROTEIN) REDUCTASE (AFU_ORTHOLOGUE AFUA_6G11210)"/>
    <property type="match status" value="1"/>
</dbReference>
<comment type="caution">
    <text evidence="4">The sequence shown here is derived from an EMBL/GenBank/DDBJ whole genome shotgun (WGS) entry which is preliminary data.</text>
</comment>
<evidence type="ECO:0000313" key="5">
    <source>
        <dbReference type="Proteomes" id="UP001149079"/>
    </source>
</evidence>
<evidence type="ECO:0000256" key="1">
    <source>
        <dbReference type="ARBA" id="ARBA00006484"/>
    </source>
</evidence>
<dbReference type="PRINTS" id="PR00081">
    <property type="entry name" value="GDHRDH"/>
</dbReference>
<dbReference type="GO" id="GO:0016491">
    <property type="term" value="F:oxidoreductase activity"/>
    <property type="evidence" value="ECO:0007669"/>
    <property type="project" value="UniProtKB-KW"/>
</dbReference>
<dbReference type="AlphaFoldDB" id="A0A9W9H7K2"/>
<keyword evidence="2" id="KW-0521">NADP</keyword>
<dbReference type="Pfam" id="PF00106">
    <property type="entry name" value="adh_short"/>
    <property type="match status" value="1"/>
</dbReference>
<organism evidence="4 5">
    <name type="scientific">Penicillium bovifimosum</name>
    <dbReference type="NCBI Taxonomy" id="126998"/>
    <lineage>
        <taxon>Eukaryota</taxon>
        <taxon>Fungi</taxon>
        <taxon>Dikarya</taxon>
        <taxon>Ascomycota</taxon>
        <taxon>Pezizomycotina</taxon>
        <taxon>Eurotiomycetes</taxon>
        <taxon>Eurotiomycetidae</taxon>
        <taxon>Eurotiales</taxon>
        <taxon>Aspergillaceae</taxon>
        <taxon>Penicillium</taxon>
    </lineage>
</organism>
<comment type="similarity">
    <text evidence="1">Belongs to the short-chain dehydrogenases/reductases (SDR) family.</text>
</comment>
<reference evidence="4" key="2">
    <citation type="journal article" date="2023" name="IMA Fungus">
        <title>Comparative genomic study of the Penicillium genus elucidates a diverse pangenome and 15 lateral gene transfer events.</title>
        <authorList>
            <person name="Petersen C."/>
            <person name="Sorensen T."/>
            <person name="Nielsen M.R."/>
            <person name="Sondergaard T.E."/>
            <person name="Sorensen J.L."/>
            <person name="Fitzpatrick D.A."/>
            <person name="Frisvad J.C."/>
            <person name="Nielsen K.L."/>
        </authorList>
    </citation>
    <scope>NUCLEOTIDE SEQUENCE</scope>
    <source>
        <strain evidence="4">IBT 22155</strain>
    </source>
</reference>
<dbReference type="RefSeq" id="XP_056523868.1">
    <property type="nucleotide sequence ID" value="XM_056664811.1"/>
</dbReference>
<proteinExistence type="inferred from homology"/>
<sequence length="320" mass="34450">MTSLQLTLEDIPSLEGKVVVLTGGASGIGLAASRIFAHKGAQVHILDIVPIDESFDIFETPGRPNSHSPQLTPTSAGSIQFRQCDITDWNCLRDVLLSFEHIDIVVANSGVSQDPDYFNDVLDEDGQLKEPDHRVVDVNFRSVLNLTKLALRQFLNQEPGSSLVITASSTAYSPEQSLPVYSATKSALIGLIRGIRPMAEVYGATINGVAPAATISKLLPGNLAAPIKAAGAPISSAFHVGLAVAYAAVARQARSVELYGRDDPAKVTSPGRWNGRVIVTLGDRWTEVEESIAAARSQWFGDYNTEKTALQQKLTDLRKM</sequence>
<protein>
    <submittedName>
        <fullName evidence="4">Short chain dehydrogenase reductase</fullName>
    </submittedName>
</protein>
<keyword evidence="3" id="KW-0560">Oxidoreductase</keyword>
<gene>
    <name evidence="4" type="ORF">N7515_004067</name>
</gene>
<dbReference type="InterPro" id="IPR002347">
    <property type="entry name" value="SDR_fam"/>
</dbReference>
<reference evidence="4" key="1">
    <citation type="submission" date="2022-11" db="EMBL/GenBank/DDBJ databases">
        <authorList>
            <person name="Petersen C."/>
        </authorList>
    </citation>
    <scope>NUCLEOTIDE SEQUENCE</scope>
    <source>
        <strain evidence="4">IBT 22155</strain>
    </source>
</reference>
<dbReference type="InterPro" id="IPR020904">
    <property type="entry name" value="Sc_DH/Rdtase_CS"/>
</dbReference>
<name>A0A9W9H7K2_9EURO</name>
<dbReference type="SUPFAM" id="SSF51735">
    <property type="entry name" value="NAD(P)-binding Rossmann-fold domains"/>
    <property type="match status" value="1"/>
</dbReference>